<organism evidence="6 7">
    <name type="scientific">Marinomonas communis</name>
    <dbReference type="NCBI Taxonomy" id="28254"/>
    <lineage>
        <taxon>Bacteria</taxon>
        <taxon>Pseudomonadati</taxon>
        <taxon>Pseudomonadota</taxon>
        <taxon>Gammaproteobacteria</taxon>
        <taxon>Oceanospirillales</taxon>
        <taxon>Oceanospirillaceae</taxon>
        <taxon>Marinomonas</taxon>
    </lineage>
</organism>
<reference evidence="6 7" key="1">
    <citation type="submission" date="2019-03" db="EMBL/GenBank/DDBJ databases">
        <title>Genomic Encyclopedia of Type Strains, Phase IV (KMG-IV): sequencing the most valuable type-strain genomes for metagenomic binning, comparative biology and taxonomic classification.</title>
        <authorList>
            <person name="Goeker M."/>
        </authorList>
    </citation>
    <scope>NUCLEOTIDE SEQUENCE [LARGE SCALE GENOMIC DNA]</scope>
    <source>
        <strain evidence="6 7">DSM 5604</strain>
    </source>
</reference>
<keyword evidence="7" id="KW-1185">Reference proteome</keyword>
<dbReference type="Proteomes" id="UP000295729">
    <property type="component" value="Unassembled WGS sequence"/>
</dbReference>
<sequence length="500" mass="53882">MSEFLTTSEYKDIAKSLVLPTTSFINGEAYRAMSGESFTSTNPATGEVLAEITACQADDVDYAVSCAKGAFDSGVWSELHPNERKATLLALCDLVEKHQHELAVMESLDSGKPICDCESIDIPEFVHTVRWHAELMDKIYDQTAPVGSDAMSMIVREPVGVVGAVLPWNFPLLMLAWKIAPALAAGCSMVIKPAKQTSLTAIRIAELAAEAGLPKGVLNIITGGGAAVGEAIGRHMDVDMVTFTGSTVTGRRFLQYSSDSNLKKVVLELGGKNPCVVLDDAEDLDYVAQQVCAAAFWNMGENCSAGSRLIVHEAIQDKLLELVKKYSSQWQLGDPLDPQNNLGAMIDTGHFNKVCEYLELGKQEGYEVVIGGNARDGRFIEPTIFAGVKNSDRMAQEEIFGPILSVITVSSFEEAMEIANDTEYGLAASVFTANSKRAIKAARAIKAGTVTVNCFGEGDITTPFGGYKLSGFGGRDNSIHAHDQYTELKTIWVDLSDHSA</sequence>
<accession>A0A4R6XD63</accession>
<comment type="caution">
    <text evidence="6">The sequence shown here is derived from an EMBL/GenBank/DDBJ whole genome shotgun (WGS) entry which is preliminary data.</text>
</comment>
<dbReference type="SUPFAM" id="SSF53720">
    <property type="entry name" value="ALDH-like"/>
    <property type="match status" value="1"/>
</dbReference>
<dbReference type="PANTHER" id="PTHR11699">
    <property type="entry name" value="ALDEHYDE DEHYDROGENASE-RELATED"/>
    <property type="match status" value="1"/>
</dbReference>
<feature type="domain" description="Aldehyde dehydrogenase" evidence="5">
    <location>
        <begin position="34"/>
        <end position="491"/>
    </location>
</feature>
<dbReference type="PROSITE" id="PS00070">
    <property type="entry name" value="ALDEHYDE_DEHYDR_CYS"/>
    <property type="match status" value="1"/>
</dbReference>
<dbReference type="InterPro" id="IPR016162">
    <property type="entry name" value="Ald_DH_N"/>
</dbReference>
<dbReference type="FunFam" id="3.40.309.10:FF:000012">
    <property type="entry name" value="Betaine aldehyde dehydrogenase"/>
    <property type="match status" value="1"/>
</dbReference>
<dbReference type="PROSITE" id="PS00687">
    <property type="entry name" value="ALDEHYDE_DEHYDR_GLU"/>
    <property type="match status" value="1"/>
</dbReference>
<dbReference type="CDD" id="cd07112">
    <property type="entry name" value="ALDH_GABALDH-PuuC"/>
    <property type="match status" value="1"/>
</dbReference>
<comment type="similarity">
    <text evidence="1 4">Belongs to the aldehyde dehydrogenase family.</text>
</comment>
<protein>
    <submittedName>
        <fullName evidence="6">Gamma-glutamyl-gamma-aminobutyraldehyde dehydrogenase</fullName>
    </submittedName>
</protein>
<proteinExistence type="inferred from homology"/>
<dbReference type="GO" id="GO:0004030">
    <property type="term" value="F:aldehyde dehydrogenase [NAD(P)+] activity"/>
    <property type="evidence" value="ECO:0007669"/>
    <property type="project" value="UniProtKB-ARBA"/>
</dbReference>
<dbReference type="AlphaFoldDB" id="A0A4R6XD63"/>
<evidence type="ECO:0000256" key="4">
    <source>
        <dbReference type="RuleBase" id="RU003345"/>
    </source>
</evidence>
<evidence type="ECO:0000313" key="7">
    <source>
        <dbReference type="Proteomes" id="UP000295729"/>
    </source>
</evidence>
<evidence type="ECO:0000256" key="2">
    <source>
        <dbReference type="ARBA" id="ARBA00023002"/>
    </source>
</evidence>
<dbReference type="OrthoDB" id="9812625at2"/>
<evidence type="ECO:0000256" key="1">
    <source>
        <dbReference type="ARBA" id="ARBA00009986"/>
    </source>
</evidence>
<evidence type="ECO:0000313" key="6">
    <source>
        <dbReference type="EMBL" id="TDR14913.1"/>
    </source>
</evidence>
<dbReference type="InterPro" id="IPR029510">
    <property type="entry name" value="Ald_DH_CS_GLU"/>
</dbReference>
<dbReference type="InterPro" id="IPR016160">
    <property type="entry name" value="Ald_DH_CS_CYS"/>
</dbReference>
<dbReference type="InterPro" id="IPR016161">
    <property type="entry name" value="Ald_DH/histidinol_DH"/>
</dbReference>
<dbReference type="RefSeq" id="WP_133559555.1">
    <property type="nucleotide sequence ID" value="NZ_SNZA01000001.1"/>
</dbReference>
<gene>
    <name evidence="6" type="ORF">C8D85_0262</name>
</gene>
<dbReference type="InterPro" id="IPR015590">
    <property type="entry name" value="Aldehyde_DH_dom"/>
</dbReference>
<dbReference type="FunFam" id="3.40.605.10:FF:000001">
    <property type="entry name" value="Aldehyde dehydrogenase 1"/>
    <property type="match status" value="1"/>
</dbReference>
<keyword evidence="2 4" id="KW-0560">Oxidoreductase</keyword>
<name>A0A4R6XD63_9GAMM</name>
<dbReference type="Gene3D" id="3.40.309.10">
    <property type="entry name" value="Aldehyde Dehydrogenase, Chain A, domain 2"/>
    <property type="match status" value="1"/>
</dbReference>
<evidence type="ECO:0000259" key="5">
    <source>
        <dbReference type="Pfam" id="PF00171"/>
    </source>
</evidence>
<dbReference type="InterPro" id="IPR016163">
    <property type="entry name" value="Ald_DH_C"/>
</dbReference>
<dbReference type="Pfam" id="PF00171">
    <property type="entry name" value="Aldedh"/>
    <property type="match status" value="1"/>
</dbReference>
<evidence type="ECO:0000256" key="3">
    <source>
        <dbReference type="PROSITE-ProRule" id="PRU10007"/>
    </source>
</evidence>
<dbReference type="Gene3D" id="3.40.605.10">
    <property type="entry name" value="Aldehyde Dehydrogenase, Chain A, domain 1"/>
    <property type="match status" value="1"/>
</dbReference>
<dbReference type="EMBL" id="SNZA01000001">
    <property type="protein sequence ID" value="TDR14913.1"/>
    <property type="molecule type" value="Genomic_DNA"/>
</dbReference>
<feature type="active site" evidence="3">
    <location>
        <position position="268"/>
    </location>
</feature>